<accession>A0A9W7LIL0</accession>
<protein>
    <submittedName>
        <fullName evidence="1">Uncharacterized protein</fullName>
    </submittedName>
</protein>
<gene>
    <name evidence="1" type="ORF">HRI_000286100</name>
</gene>
<proteinExistence type="predicted"/>
<reference evidence="1" key="1">
    <citation type="submission" date="2023-05" db="EMBL/GenBank/DDBJ databases">
        <title>Genome and transcriptome analyses reveal genes involved in the formation of fine ridges on petal epidermal cells in Hibiscus trionum.</title>
        <authorList>
            <person name="Koshimizu S."/>
            <person name="Masuda S."/>
            <person name="Ishii T."/>
            <person name="Shirasu K."/>
            <person name="Hoshino A."/>
            <person name="Arita M."/>
        </authorList>
    </citation>
    <scope>NUCLEOTIDE SEQUENCE</scope>
    <source>
        <strain evidence="1">Hamamatsu line</strain>
    </source>
</reference>
<evidence type="ECO:0000313" key="2">
    <source>
        <dbReference type="Proteomes" id="UP001165190"/>
    </source>
</evidence>
<comment type="caution">
    <text evidence="1">The sequence shown here is derived from an EMBL/GenBank/DDBJ whole genome shotgun (WGS) entry which is preliminary data.</text>
</comment>
<dbReference type="OrthoDB" id="413361at2759"/>
<organism evidence="1 2">
    <name type="scientific">Hibiscus trionum</name>
    <name type="common">Flower of an hour</name>
    <dbReference type="NCBI Taxonomy" id="183268"/>
    <lineage>
        <taxon>Eukaryota</taxon>
        <taxon>Viridiplantae</taxon>
        <taxon>Streptophyta</taxon>
        <taxon>Embryophyta</taxon>
        <taxon>Tracheophyta</taxon>
        <taxon>Spermatophyta</taxon>
        <taxon>Magnoliopsida</taxon>
        <taxon>eudicotyledons</taxon>
        <taxon>Gunneridae</taxon>
        <taxon>Pentapetalae</taxon>
        <taxon>rosids</taxon>
        <taxon>malvids</taxon>
        <taxon>Malvales</taxon>
        <taxon>Malvaceae</taxon>
        <taxon>Malvoideae</taxon>
        <taxon>Hibiscus</taxon>
    </lineage>
</organism>
<sequence>MNMTWCLMLEKSLPKILWAEAVNTTIYLHNTLSAKVLKAKTLYEACFRFQPLRQSEFEVVAEDEFDEDKPVRGTGSLSNIYERCNLVVLEPNDQDTDSDEWMKALEMSMIKKSFSNNLKSFVIKGSEQKVNQLKINDTILVHCNSEDQVADIFYKAFIKYRVRMVEADIEVDNKATKEEC</sequence>
<dbReference type="Proteomes" id="UP001165190">
    <property type="component" value="Unassembled WGS sequence"/>
</dbReference>
<evidence type="ECO:0000313" key="1">
    <source>
        <dbReference type="EMBL" id="GMI66168.1"/>
    </source>
</evidence>
<name>A0A9W7LIL0_HIBTR</name>
<keyword evidence="2" id="KW-1185">Reference proteome</keyword>
<dbReference type="EMBL" id="BSYR01000004">
    <property type="protein sequence ID" value="GMI66168.1"/>
    <property type="molecule type" value="Genomic_DNA"/>
</dbReference>
<dbReference type="AlphaFoldDB" id="A0A9W7LIL0"/>